<dbReference type="Pfam" id="PF02082">
    <property type="entry name" value="Rrf2"/>
    <property type="match status" value="1"/>
</dbReference>
<evidence type="ECO:0000313" key="2">
    <source>
        <dbReference type="EMBL" id="MYL20577.1"/>
    </source>
</evidence>
<dbReference type="Proteomes" id="UP000460949">
    <property type="component" value="Unassembled WGS sequence"/>
</dbReference>
<dbReference type="InterPro" id="IPR036390">
    <property type="entry name" value="WH_DNA-bd_sf"/>
</dbReference>
<reference evidence="2 3" key="1">
    <citation type="submission" date="2019-11" db="EMBL/GenBank/DDBJ databases">
        <title>Genome sequences of 17 halophilic strains isolated from different environments.</title>
        <authorList>
            <person name="Furrow R.E."/>
        </authorList>
    </citation>
    <scope>NUCLEOTIDE SEQUENCE [LARGE SCALE GENOMIC DNA]</scope>
    <source>
        <strain evidence="2 3">22511_23_Filter</strain>
    </source>
</reference>
<dbReference type="PROSITE" id="PS01332">
    <property type="entry name" value="HTH_RRF2_1"/>
    <property type="match status" value="1"/>
</dbReference>
<dbReference type="InterPro" id="IPR030489">
    <property type="entry name" value="TR_Rrf2-type_CS"/>
</dbReference>
<sequence length="148" mass="16440">MKYTKATNYALHTIYFLSLVPKEKAVSVKPLAEIFNVSPTYLSKIITKLVKAGYLDSTPGVKGGYKLAQPASDITFLDIIHTIEGKAALFKCNIDGDYHAPGEDHCLIQEVMDEAESKMEELLNNRTIADLPPLTNQKILSYMESQTT</sequence>
<dbReference type="PANTHER" id="PTHR33221">
    <property type="entry name" value="WINGED HELIX-TURN-HELIX TRANSCRIPTIONAL REGULATOR, RRF2 FAMILY"/>
    <property type="match status" value="1"/>
</dbReference>
<name>A0A845E2S5_9BACI</name>
<protein>
    <submittedName>
        <fullName evidence="2">Rrf2 family transcriptional regulator</fullName>
    </submittedName>
</protein>
<dbReference type="RefSeq" id="WP_160837399.1">
    <property type="nucleotide sequence ID" value="NZ_WMET01000002.1"/>
</dbReference>
<comment type="caution">
    <text evidence="2">The sequence shown here is derived from an EMBL/GenBank/DDBJ whole genome shotgun (WGS) entry which is preliminary data.</text>
</comment>
<keyword evidence="1" id="KW-0238">DNA-binding</keyword>
<organism evidence="2 3">
    <name type="scientific">Halobacillus litoralis</name>
    <dbReference type="NCBI Taxonomy" id="45668"/>
    <lineage>
        <taxon>Bacteria</taxon>
        <taxon>Bacillati</taxon>
        <taxon>Bacillota</taxon>
        <taxon>Bacilli</taxon>
        <taxon>Bacillales</taxon>
        <taxon>Bacillaceae</taxon>
        <taxon>Halobacillus</taxon>
    </lineage>
</organism>
<dbReference type="GO" id="GO:0005829">
    <property type="term" value="C:cytosol"/>
    <property type="evidence" value="ECO:0007669"/>
    <property type="project" value="TreeGrafter"/>
</dbReference>
<proteinExistence type="predicted"/>
<dbReference type="OrthoDB" id="9808360at2"/>
<dbReference type="GO" id="GO:0003700">
    <property type="term" value="F:DNA-binding transcription factor activity"/>
    <property type="evidence" value="ECO:0007669"/>
    <property type="project" value="TreeGrafter"/>
</dbReference>
<dbReference type="CDD" id="cd00090">
    <property type="entry name" value="HTH_ARSR"/>
    <property type="match status" value="1"/>
</dbReference>
<accession>A0A845E2S5</accession>
<dbReference type="NCBIfam" id="TIGR00738">
    <property type="entry name" value="rrf2_super"/>
    <property type="match status" value="1"/>
</dbReference>
<gene>
    <name evidence="2" type="ORF">GLW04_11790</name>
</gene>
<dbReference type="Gene3D" id="1.10.10.10">
    <property type="entry name" value="Winged helix-like DNA-binding domain superfamily/Winged helix DNA-binding domain"/>
    <property type="match status" value="1"/>
</dbReference>
<dbReference type="SUPFAM" id="SSF46785">
    <property type="entry name" value="Winged helix' DNA-binding domain"/>
    <property type="match status" value="1"/>
</dbReference>
<dbReference type="InterPro" id="IPR036388">
    <property type="entry name" value="WH-like_DNA-bd_sf"/>
</dbReference>
<dbReference type="InterPro" id="IPR011991">
    <property type="entry name" value="ArsR-like_HTH"/>
</dbReference>
<dbReference type="InterPro" id="IPR000944">
    <property type="entry name" value="Tscrpt_reg_Rrf2"/>
</dbReference>
<dbReference type="EMBL" id="WMET01000002">
    <property type="protein sequence ID" value="MYL20577.1"/>
    <property type="molecule type" value="Genomic_DNA"/>
</dbReference>
<dbReference type="AlphaFoldDB" id="A0A845E2S5"/>
<dbReference type="PANTHER" id="PTHR33221:SF9">
    <property type="entry name" value="RRF2 FAMILY PROTEIN"/>
    <property type="match status" value="1"/>
</dbReference>
<evidence type="ECO:0000256" key="1">
    <source>
        <dbReference type="ARBA" id="ARBA00023125"/>
    </source>
</evidence>
<dbReference type="GO" id="GO:0003677">
    <property type="term" value="F:DNA binding"/>
    <property type="evidence" value="ECO:0007669"/>
    <property type="project" value="UniProtKB-KW"/>
</dbReference>
<dbReference type="PROSITE" id="PS51197">
    <property type="entry name" value="HTH_RRF2_2"/>
    <property type="match status" value="1"/>
</dbReference>
<evidence type="ECO:0000313" key="3">
    <source>
        <dbReference type="Proteomes" id="UP000460949"/>
    </source>
</evidence>